<feature type="compositionally biased region" description="Basic and acidic residues" evidence="1">
    <location>
        <begin position="1"/>
        <end position="11"/>
    </location>
</feature>
<gene>
    <name evidence="3" type="ORF">ACFSNB_11180</name>
</gene>
<evidence type="ECO:0008006" key="5">
    <source>
        <dbReference type="Google" id="ProtNLM"/>
    </source>
</evidence>
<feature type="transmembrane region" description="Helical" evidence="2">
    <location>
        <begin position="44"/>
        <end position="62"/>
    </location>
</feature>
<dbReference type="EMBL" id="JBHUIY010000020">
    <property type="protein sequence ID" value="MFD2234367.1"/>
    <property type="molecule type" value="Genomic_DNA"/>
</dbReference>
<keyword evidence="2" id="KW-0472">Membrane</keyword>
<proteinExistence type="predicted"/>
<evidence type="ECO:0000313" key="3">
    <source>
        <dbReference type="EMBL" id="MFD2234367.1"/>
    </source>
</evidence>
<sequence length="83" mass="8756">MASSRSGRETGYRGGPGGREPVVSAGPARAGTLASDDSAFWEAILFRSLVSLFAGLVCLYGLPDLIDSTTFFLIDAARLFGLR</sequence>
<protein>
    <recommendedName>
        <fullName evidence="5">MFS transporter</fullName>
    </recommendedName>
</protein>
<evidence type="ECO:0000313" key="4">
    <source>
        <dbReference type="Proteomes" id="UP001597296"/>
    </source>
</evidence>
<dbReference type="RefSeq" id="WP_377316513.1">
    <property type="nucleotide sequence ID" value="NZ_JBHUIY010000020.1"/>
</dbReference>
<comment type="caution">
    <text evidence="3">The sequence shown here is derived from an EMBL/GenBank/DDBJ whole genome shotgun (WGS) entry which is preliminary data.</text>
</comment>
<evidence type="ECO:0000256" key="2">
    <source>
        <dbReference type="SAM" id="Phobius"/>
    </source>
</evidence>
<keyword evidence="2" id="KW-0812">Transmembrane</keyword>
<organism evidence="3 4">
    <name type="scientific">Phaeospirillum tilakii</name>
    <dbReference type="NCBI Taxonomy" id="741673"/>
    <lineage>
        <taxon>Bacteria</taxon>
        <taxon>Pseudomonadati</taxon>
        <taxon>Pseudomonadota</taxon>
        <taxon>Alphaproteobacteria</taxon>
        <taxon>Rhodospirillales</taxon>
        <taxon>Rhodospirillaceae</taxon>
        <taxon>Phaeospirillum</taxon>
    </lineage>
</organism>
<accession>A0ABW5CBX9</accession>
<dbReference type="Proteomes" id="UP001597296">
    <property type="component" value="Unassembled WGS sequence"/>
</dbReference>
<keyword evidence="4" id="KW-1185">Reference proteome</keyword>
<evidence type="ECO:0000256" key="1">
    <source>
        <dbReference type="SAM" id="MobiDB-lite"/>
    </source>
</evidence>
<reference evidence="4" key="1">
    <citation type="journal article" date="2019" name="Int. J. Syst. Evol. Microbiol.">
        <title>The Global Catalogue of Microorganisms (GCM) 10K type strain sequencing project: providing services to taxonomists for standard genome sequencing and annotation.</title>
        <authorList>
            <consortium name="The Broad Institute Genomics Platform"/>
            <consortium name="The Broad Institute Genome Sequencing Center for Infectious Disease"/>
            <person name="Wu L."/>
            <person name="Ma J."/>
        </authorList>
    </citation>
    <scope>NUCLEOTIDE SEQUENCE [LARGE SCALE GENOMIC DNA]</scope>
    <source>
        <strain evidence="4">KCTC 15012</strain>
    </source>
</reference>
<keyword evidence="2" id="KW-1133">Transmembrane helix</keyword>
<name>A0ABW5CBX9_9PROT</name>
<feature type="region of interest" description="Disordered" evidence="1">
    <location>
        <begin position="1"/>
        <end position="30"/>
    </location>
</feature>